<dbReference type="AlphaFoldDB" id="A0A0D3J0R4"/>
<reference evidence="5" key="1">
    <citation type="journal article" date="2013" name="Nature">
        <title>Pan genome of the phytoplankton Emiliania underpins its global distribution.</title>
        <authorList>
            <person name="Read B.A."/>
            <person name="Kegel J."/>
            <person name="Klute M.J."/>
            <person name="Kuo A."/>
            <person name="Lefebvre S.C."/>
            <person name="Maumus F."/>
            <person name="Mayer C."/>
            <person name="Miller J."/>
            <person name="Monier A."/>
            <person name="Salamov A."/>
            <person name="Young J."/>
            <person name="Aguilar M."/>
            <person name="Claverie J.M."/>
            <person name="Frickenhaus S."/>
            <person name="Gonzalez K."/>
            <person name="Herman E.K."/>
            <person name="Lin Y.C."/>
            <person name="Napier J."/>
            <person name="Ogata H."/>
            <person name="Sarno A.F."/>
            <person name="Shmutz J."/>
            <person name="Schroeder D."/>
            <person name="de Vargas C."/>
            <person name="Verret F."/>
            <person name="von Dassow P."/>
            <person name="Valentin K."/>
            <person name="Van de Peer Y."/>
            <person name="Wheeler G."/>
            <person name="Dacks J.B."/>
            <person name="Delwiche C.F."/>
            <person name="Dyhrman S.T."/>
            <person name="Glockner G."/>
            <person name="John U."/>
            <person name="Richards T."/>
            <person name="Worden A.Z."/>
            <person name="Zhang X."/>
            <person name="Grigoriev I.V."/>
            <person name="Allen A.E."/>
            <person name="Bidle K."/>
            <person name="Borodovsky M."/>
            <person name="Bowler C."/>
            <person name="Brownlee C."/>
            <person name="Cock J.M."/>
            <person name="Elias M."/>
            <person name="Gladyshev V.N."/>
            <person name="Groth M."/>
            <person name="Guda C."/>
            <person name="Hadaegh A."/>
            <person name="Iglesias-Rodriguez M.D."/>
            <person name="Jenkins J."/>
            <person name="Jones B.M."/>
            <person name="Lawson T."/>
            <person name="Leese F."/>
            <person name="Lindquist E."/>
            <person name="Lobanov A."/>
            <person name="Lomsadze A."/>
            <person name="Malik S.B."/>
            <person name="Marsh M.E."/>
            <person name="Mackinder L."/>
            <person name="Mock T."/>
            <person name="Mueller-Roeber B."/>
            <person name="Pagarete A."/>
            <person name="Parker M."/>
            <person name="Probert I."/>
            <person name="Quesneville H."/>
            <person name="Raines C."/>
            <person name="Rensing S.A."/>
            <person name="Riano-Pachon D.M."/>
            <person name="Richier S."/>
            <person name="Rokitta S."/>
            <person name="Shiraiwa Y."/>
            <person name="Soanes D.M."/>
            <person name="van der Giezen M."/>
            <person name="Wahlund T.M."/>
            <person name="Williams B."/>
            <person name="Wilson W."/>
            <person name="Wolfe G."/>
            <person name="Wurch L.L."/>
        </authorList>
    </citation>
    <scope>NUCLEOTIDE SEQUENCE</scope>
</reference>
<feature type="signal peptide" evidence="3">
    <location>
        <begin position="1"/>
        <end position="18"/>
    </location>
</feature>
<feature type="region of interest" description="Disordered" evidence="1">
    <location>
        <begin position="369"/>
        <end position="389"/>
    </location>
</feature>
<feature type="transmembrane region" description="Helical" evidence="2">
    <location>
        <begin position="729"/>
        <end position="750"/>
    </location>
</feature>
<dbReference type="HOGENOM" id="CLU_295017_0_0_1"/>
<evidence type="ECO:0008006" key="6">
    <source>
        <dbReference type="Google" id="ProtNLM"/>
    </source>
</evidence>
<dbReference type="Pfam" id="PF04403">
    <property type="entry name" value="PqiA"/>
    <property type="match status" value="1"/>
</dbReference>
<evidence type="ECO:0000256" key="2">
    <source>
        <dbReference type="SAM" id="Phobius"/>
    </source>
</evidence>
<keyword evidence="2" id="KW-1133">Transmembrane helix</keyword>
<dbReference type="InterPro" id="IPR007498">
    <property type="entry name" value="PqiA-like"/>
</dbReference>
<keyword evidence="5" id="KW-1185">Reference proteome</keyword>
<sequence length="1027" mass="104266">MTSLLLLLPVASTRPTDSLSGWLHGTHFRQDALTIEIFARDEAVLSVPPPAAPPAASTSNEAEAVERGIPWPWGGGSSGPAAPPPPPSPPWAVSVSIHGLDCHGISVEGLSSSVSDTTPPTLSLSLGSAGFSCFVERLDVQHGGAGAGAAGPVVPIRLSDHTVSILGQLTALTPLSRVGISGAGVSADFAVTLTPTGASGLPAALRLDRSSVSIPTGGLAVDVESTGGLGDVMLEGVASLVSGLLSTLIASRVTAELELAVALDINPALAALEHEAPELPPPSRAAKRGSQSGSGCRRRQSLVLLRAGAPVGDGDGVLEAAISGTVRDVFSFAVRSADRGAVSRSVEQLSSRLLRHEIGRLLGELNGTECADAPLPDPPPGGAAASAAAPSLAGGGCAGEAAAEALREAGEAEGAFPEARAKQRRKWATLANRVVRAAGLEGLDLPGEVAAVTVVAPLAKPTPVGIGVGDVSLSGLDTAEELGLTVAECGEGGGGGDNAGGGATVAGERGSFAAARPFELGMTLRVSLLGATLRWRANFTASALSAAAAEAVAFSARQLERLSLADLASPCALSPLHGLRLDALGASAETFQLSLTPLPDGGADGGVGGGATSTLSTAFLGQLLGAVKPGTVEAVNEAASGLLGSAHRACASGDWPPSPPESQEEGMPELAVLCGIYGTALAIIGLVVCVHVCGSPRSALPIGDEESAAEDAAIVDYYPLWYGRLLSGLLLLNIGLFLLANSPLVVGALVRANVSVAGAPLPPLNSFQFTLAESVIRFWRTGGMGFLLSSLIAVYSGVWPYVKLSLTLFCLWAPPRVLPERRRNAMLGVFEAMGKWSLIDSLMIFILMAAMKMDFDIPPADGAANATAAAHAAGAAPPVASVSVEVMPTGGITLFTLGVVLSLVLTAAVVHMHKTLRLPHHHPCEATEPGASGGPRCEGDEFLVRARHALAVGVGEADGDAADNERLKYASAALPLGHRSSLSRVLCTVAARSRGATASPCSGEARRRLMTREKEPKGARRDWAAKE</sequence>
<dbReference type="PaxDb" id="2903-EOD17099"/>
<dbReference type="EnsemblProtists" id="EOD17099">
    <property type="protein sequence ID" value="EOD17099"/>
    <property type="gene ID" value="EMIHUDRAFT_470336"/>
</dbReference>
<keyword evidence="2" id="KW-0472">Membrane</keyword>
<feature type="transmembrane region" description="Helical" evidence="2">
    <location>
        <begin position="891"/>
        <end position="910"/>
    </location>
</feature>
<feature type="transmembrane region" description="Helical" evidence="2">
    <location>
        <begin position="833"/>
        <end position="851"/>
    </location>
</feature>
<evidence type="ECO:0000313" key="4">
    <source>
        <dbReference type="EnsemblProtists" id="EOD17099"/>
    </source>
</evidence>
<dbReference type="Proteomes" id="UP000013827">
    <property type="component" value="Unassembled WGS sequence"/>
</dbReference>
<protein>
    <recommendedName>
        <fullName evidence="6">SMP-LTD domain-containing protein</fullName>
    </recommendedName>
</protein>
<organism evidence="4 5">
    <name type="scientific">Emiliania huxleyi (strain CCMP1516)</name>
    <dbReference type="NCBI Taxonomy" id="280463"/>
    <lineage>
        <taxon>Eukaryota</taxon>
        <taxon>Haptista</taxon>
        <taxon>Haptophyta</taxon>
        <taxon>Prymnesiophyceae</taxon>
        <taxon>Isochrysidales</taxon>
        <taxon>Noelaerhabdaceae</taxon>
        <taxon>Emiliania</taxon>
    </lineage>
</organism>
<feature type="region of interest" description="Disordered" evidence="1">
    <location>
        <begin position="276"/>
        <end position="297"/>
    </location>
</feature>
<feature type="compositionally biased region" description="Basic and acidic residues" evidence="1">
    <location>
        <begin position="1004"/>
        <end position="1027"/>
    </location>
</feature>
<evidence type="ECO:0000256" key="3">
    <source>
        <dbReference type="SAM" id="SignalP"/>
    </source>
</evidence>
<feature type="compositionally biased region" description="Pro residues" evidence="1">
    <location>
        <begin position="81"/>
        <end position="90"/>
    </location>
</feature>
<dbReference type="GeneID" id="17263255"/>
<feature type="chain" id="PRO_5044288164" description="SMP-LTD domain-containing protein" evidence="3">
    <location>
        <begin position="19"/>
        <end position="1027"/>
    </location>
</feature>
<proteinExistence type="predicted"/>
<evidence type="ECO:0000256" key="1">
    <source>
        <dbReference type="SAM" id="MobiDB-lite"/>
    </source>
</evidence>
<feature type="region of interest" description="Disordered" evidence="1">
    <location>
        <begin position="995"/>
        <end position="1027"/>
    </location>
</feature>
<dbReference type="PANTHER" id="PTHR34730:SF1">
    <property type="entry name" value="PARAQUAT-INDUCIBLE PROTEIN A"/>
    <property type="match status" value="1"/>
</dbReference>
<dbReference type="KEGG" id="ehx:EMIHUDRAFT_470336"/>
<accession>A0A0D3J0R4</accession>
<name>A0A0D3J0R4_EMIH1</name>
<dbReference type="PANTHER" id="PTHR34730">
    <property type="entry name" value="UNNAMED PRODUCT"/>
    <property type="match status" value="1"/>
</dbReference>
<reference evidence="4" key="2">
    <citation type="submission" date="2024-10" db="UniProtKB">
        <authorList>
            <consortium name="EnsemblProtists"/>
        </authorList>
    </citation>
    <scope>IDENTIFICATION</scope>
</reference>
<keyword evidence="3" id="KW-0732">Signal</keyword>
<feature type="region of interest" description="Disordered" evidence="1">
    <location>
        <begin position="49"/>
        <end position="92"/>
    </location>
</feature>
<evidence type="ECO:0000313" key="5">
    <source>
        <dbReference type="Proteomes" id="UP000013827"/>
    </source>
</evidence>
<keyword evidence="2" id="KW-0812">Transmembrane</keyword>
<dbReference type="RefSeq" id="XP_005769528.1">
    <property type="nucleotide sequence ID" value="XM_005769471.1"/>
</dbReference>
<feature type="transmembrane region" description="Helical" evidence="2">
    <location>
        <begin position="786"/>
        <end position="812"/>
    </location>
</feature>
<feature type="transmembrane region" description="Helical" evidence="2">
    <location>
        <begin position="670"/>
        <end position="693"/>
    </location>
</feature>